<feature type="domain" description="NAD-dependent epimerase/dehydratase" evidence="1">
    <location>
        <begin position="3"/>
        <end position="206"/>
    </location>
</feature>
<evidence type="ECO:0000313" key="2">
    <source>
        <dbReference type="EMBL" id="MBM9503406.1"/>
    </source>
</evidence>
<dbReference type="InterPro" id="IPR051783">
    <property type="entry name" value="NAD(P)-dependent_oxidoreduct"/>
</dbReference>
<reference evidence="2 3" key="1">
    <citation type="submission" date="2021-01" db="EMBL/GenBank/DDBJ databases">
        <title>Streptomyces acididurans sp. nov., isolated from a peat swamp forest soil.</title>
        <authorList>
            <person name="Chantavorakit T."/>
            <person name="Duangmal K."/>
        </authorList>
    </citation>
    <scope>NUCLEOTIDE SEQUENCE [LARGE SCALE GENOMIC DNA]</scope>
    <source>
        <strain evidence="2 3">KK5PA1</strain>
    </source>
</reference>
<proteinExistence type="predicted"/>
<evidence type="ECO:0000313" key="3">
    <source>
        <dbReference type="Proteomes" id="UP000749040"/>
    </source>
</evidence>
<dbReference type="Proteomes" id="UP000749040">
    <property type="component" value="Unassembled WGS sequence"/>
</dbReference>
<dbReference type="Gene3D" id="3.40.50.720">
    <property type="entry name" value="NAD(P)-binding Rossmann-like Domain"/>
    <property type="match status" value="1"/>
</dbReference>
<keyword evidence="3" id="KW-1185">Reference proteome</keyword>
<dbReference type="PANTHER" id="PTHR48079:SF6">
    <property type="entry name" value="NAD(P)-BINDING DOMAIN-CONTAINING PROTEIN-RELATED"/>
    <property type="match status" value="1"/>
</dbReference>
<dbReference type="EMBL" id="JADKYB010000001">
    <property type="protein sequence ID" value="MBM9503406.1"/>
    <property type="molecule type" value="Genomic_DNA"/>
</dbReference>
<dbReference type="PANTHER" id="PTHR48079">
    <property type="entry name" value="PROTEIN YEEZ"/>
    <property type="match status" value="1"/>
</dbReference>
<accession>A0ABS2TJ78</accession>
<evidence type="ECO:0000259" key="1">
    <source>
        <dbReference type="Pfam" id="PF01370"/>
    </source>
</evidence>
<dbReference type="InterPro" id="IPR001509">
    <property type="entry name" value="Epimerase_deHydtase"/>
</dbReference>
<sequence length="290" mass="30092">MRVFLTGGSGYLGRATLRALVRDGIEVAALARGDSSARTLRDLGATPVQGGLTDLAVLRDAAARADGAIHLASHAGPDTAAIDLAAAQAMQDGLGDRGTYVHTGGVWVYGNTDGVVDETSPQRPPRLTAWRLENEKRVLAAAADGGRPVLVMPGLVYGHGGGLADAFLTEPARTTGAVPVIGDGANHWALVHVDDIAELYVRALRAAPGSVYAGVSDQNLPLVDIARALAESIGLPGSVEPIDYAEAERRMGPIAEAFALDQQLTGAKARRELGWTPTRLDALAELATGK</sequence>
<dbReference type="RefSeq" id="WP_205355254.1">
    <property type="nucleotide sequence ID" value="NZ_JADKYB010000001.1"/>
</dbReference>
<protein>
    <submittedName>
        <fullName evidence="2">NAD-dependent epimerase/dehydratase family protein</fullName>
    </submittedName>
</protein>
<comment type="caution">
    <text evidence="2">The sequence shown here is derived from an EMBL/GenBank/DDBJ whole genome shotgun (WGS) entry which is preliminary data.</text>
</comment>
<name>A0ABS2TJ78_9ACTN</name>
<organism evidence="2 3">
    <name type="scientific">Actinacidiphila acididurans</name>
    <dbReference type="NCBI Taxonomy" id="2784346"/>
    <lineage>
        <taxon>Bacteria</taxon>
        <taxon>Bacillati</taxon>
        <taxon>Actinomycetota</taxon>
        <taxon>Actinomycetes</taxon>
        <taxon>Kitasatosporales</taxon>
        <taxon>Streptomycetaceae</taxon>
        <taxon>Actinacidiphila</taxon>
    </lineage>
</organism>
<dbReference type="SUPFAM" id="SSF51735">
    <property type="entry name" value="NAD(P)-binding Rossmann-fold domains"/>
    <property type="match status" value="1"/>
</dbReference>
<gene>
    <name evidence="2" type="ORF">ITX44_02450</name>
</gene>
<dbReference type="Pfam" id="PF01370">
    <property type="entry name" value="Epimerase"/>
    <property type="match status" value="1"/>
</dbReference>
<dbReference type="InterPro" id="IPR036291">
    <property type="entry name" value="NAD(P)-bd_dom_sf"/>
</dbReference>